<dbReference type="Proteomes" id="UP000298049">
    <property type="component" value="Chromosome"/>
</dbReference>
<dbReference type="Pfam" id="PF01381">
    <property type="entry name" value="HTH_3"/>
    <property type="match status" value="1"/>
</dbReference>
<dbReference type="InterPro" id="IPR010982">
    <property type="entry name" value="Lambda_DNA-bd_dom_sf"/>
</dbReference>
<reference evidence="2 3" key="1">
    <citation type="submission" date="2018-07" db="EMBL/GenBank/DDBJ databases">
        <title>Marsedoiliclastica nanhaica gen. nov. sp. nov., a novel marine hydrocarbonoclastic bacterium isolated from an in-situ enriched hydrocarbon-degrading consortium in deep-sea sediment.</title>
        <authorList>
            <person name="Dong C."/>
            <person name="Ma T."/>
            <person name="Liu R."/>
            <person name="Shao Z."/>
        </authorList>
    </citation>
    <scope>NUCLEOTIDE SEQUENCE [LARGE SCALE GENOMIC DNA]</scope>
    <source>
        <strain evidence="3">soil36-7</strain>
    </source>
</reference>
<dbReference type="GO" id="GO:0003677">
    <property type="term" value="F:DNA binding"/>
    <property type="evidence" value="ECO:0007669"/>
    <property type="project" value="InterPro"/>
</dbReference>
<dbReference type="Gene3D" id="1.10.260.40">
    <property type="entry name" value="lambda repressor-like DNA-binding domains"/>
    <property type="match status" value="1"/>
</dbReference>
<evidence type="ECO:0000313" key="2">
    <source>
        <dbReference type="EMBL" id="QCF26477.1"/>
    </source>
</evidence>
<gene>
    <name evidence="2" type="ORF">soil367_11315</name>
</gene>
<dbReference type="KEGG" id="hmi:soil367_11315"/>
<dbReference type="RefSeq" id="WP_136549198.1">
    <property type="nucleotide sequence ID" value="NZ_CP031093.1"/>
</dbReference>
<name>A0A4P7XKM0_9ALTE</name>
<protein>
    <submittedName>
        <fullName evidence="2">XRE family transcriptional regulator</fullName>
    </submittedName>
</protein>
<evidence type="ECO:0000259" key="1">
    <source>
        <dbReference type="PROSITE" id="PS50943"/>
    </source>
</evidence>
<proteinExistence type="predicted"/>
<dbReference type="InterPro" id="IPR001387">
    <property type="entry name" value="Cro/C1-type_HTH"/>
</dbReference>
<dbReference type="OrthoDB" id="129597at2"/>
<keyword evidence="3" id="KW-1185">Reference proteome</keyword>
<dbReference type="SMART" id="SM00530">
    <property type="entry name" value="HTH_XRE"/>
    <property type="match status" value="1"/>
</dbReference>
<feature type="domain" description="HTH cro/C1-type" evidence="1">
    <location>
        <begin position="71"/>
        <end position="125"/>
    </location>
</feature>
<dbReference type="CDD" id="cd00093">
    <property type="entry name" value="HTH_XRE"/>
    <property type="match status" value="1"/>
</dbReference>
<dbReference type="EMBL" id="CP031093">
    <property type="protein sequence ID" value="QCF26477.1"/>
    <property type="molecule type" value="Genomic_DNA"/>
</dbReference>
<organism evidence="2 3">
    <name type="scientific">Hydrocarboniclastica marina</name>
    <dbReference type="NCBI Taxonomy" id="2259620"/>
    <lineage>
        <taxon>Bacteria</taxon>
        <taxon>Pseudomonadati</taxon>
        <taxon>Pseudomonadota</taxon>
        <taxon>Gammaproteobacteria</taxon>
        <taxon>Alteromonadales</taxon>
        <taxon>Alteromonadaceae</taxon>
        <taxon>Hydrocarboniclastica</taxon>
    </lineage>
</organism>
<dbReference type="AlphaFoldDB" id="A0A4P7XKM0"/>
<accession>A0A4P7XKM0</accession>
<dbReference type="SUPFAM" id="SSF47413">
    <property type="entry name" value="lambda repressor-like DNA-binding domains"/>
    <property type="match status" value="1"/>
</dbReference>
<sequence length="128" mass="14261">MRIQIQIIEKEGKPEYAVIPYDECLKLLELAEDAIDLTDADKAMRELARGDDERVPAEVTDRLLSGDEHPLKVWREHRGMTQEALGATANVVKSYISQIEAFKKAGSTRVLRALAGAIDVDVDDLLVD</sequence>
<dbReference type="PROSITE" id="PS50943">
    <property type="entry name" value="HTH_CROC1"/>
    <property type="match status" value="1"/>
</dbReference>
<evidence type="ECO:0000313" key="3">
    <source>
        <dbReference type="Proteomes" id="UP000298049"/>
    </source>
</evidence>